<keyword evidence="14" id="KW-1185">Reference proteome</keyword>
<evidence type="ECO:0000256" key="5">
    <source>
        <dbReference type="ARBA" id="ARBA00022679"/>
    </source>
</evidence>
<dbReference type="SUPFAM" id="SSF50465">
    <property type="entry name" value="EF-Tu/eEF-1alpha/eIF2-gamma C-terminal domain"/>
    <property type="match status" value="1"/>
</dbReference>
<comment type="function">
    <text evidence="2">APS kinase catalyzes the synthesis of activated sulfate.</text>
</comment>
<dbReference type="AlphaFoldDB" id="A0A4R3MJL3"/>
<dbReference type="Pfam" id="PF03144">
    <property type="entry name" value="GTP_EFTU_D2"/>
    <property type="match status" value="1"/>
</dbReference>
<evidence type="ECO:0000256" key="4">
    <source>
        <dbReference type="ARBA" id="ARBA00007237"/>
    </source>
</evidence>
<dbReference type="CDD" id="cd04166">
    <property type="entry name" value="CysN_ATPS"/>
    <property type="match status" value="1"/>
</dbReference>
<evidence type="ECO:0000256" key="8">
    <source>
        <dbReference type="ARBA" id="ARBA00022840"/>
    </source>
</evidence>
<dbReference type="InterPro" id="IPR009000">
    <property type="entry name" value="Transl_B-barrel_sf"/>
</dbReference>
<dbReference type="InterPro" id="IPR009001">
    <property type="entry name" value="Transl_elong_EF1A/Init_IF2_C"/>
</dbReference>
<dbReference type="SUPFAM" id="SSF52540">
    <property type="entry name" value="P-loop containing nucleoside triphosphate hydrolases"/>
    <property type="match status" value="2"/>
</dbReference>
<dbReference type="GO" id="GO:0005525">
    <property type="term" value="F:GTP binding"/>
    <property type="evidence" value="ECO:0007669"/>
    <property type="project" value="UniProtKB-KW"/>
</dbReference>
<dbReference type="InterPro" id="IPR041757">
    <property type="entry name" value="CysN_GTP-bd"/>
</dbReference>
<dbReference type="InterPro" id="IPR059117">
    <property type="entry name" value="APS_kinase_dom"/>
</dbReference>
<dbReference type="InterPro" id="IPR054696">
    <property type="entry name" value="GTP-eEF1A_C"/>
</dbReference>
<dbReference type="NCBIfam" id="TIGR00455">
    <property type="entry name" value="apsK"/>
    <property type="match status" value="1"/>
</dbReference>
<evidence type="ECO:0000256" key="10">
    <source>
        <dbReference type="ARBA" id="ARBA00023268"/>
    </source>
</evidence>
<feature type="domain" description="Tr-type G" evidence="12">
    <location>
        <begin position="5"/>
        <end position="222"/>
    </location>
</feature>
<comment type="similarity">
    <text evidence="4">In the N-terminal section; belongs to the TRAFAC class translation factor GTPase superfamily. Classic translation factor GTPase family. CysN/NodQ subfamily.</text>
</comment>
<keyword evidence="8" id="KW-0067">ATP-binding</keyword>
<dbReference type="Proteomes" id="UP000294902">
    <property type="component" value="Unassembled WGS sequence"/>
</dbReference>
<keyword evidence="10" id="KW-0511">Multifunctional enzyme</keyword>
<comment type="catalytic activity">
    <reaction evidence="11">
        <text>sulfate + ATP + H(+) = adenosine 5'-phosphosulfate + diphosphate</text>
        <dbReference type="Rhea" id="RHEA:18133"/>
        <dbReference type="ChEBI" id="CHEBI:15378"/>
        <dbReference type="ChEBI" id="CHEBI:16189"/>
        <dbReference type="ChEBI" id="CHEBI:30616"/>
        <dbReference type="ChEBI" id="CHEBI:33019"/>
        <dbReference type="ChEBI" id="CHEBI:58243"/>
        <dbReference type="EC" id="2.7.7.4"/>
    </reaction>
</comment>
<evidence type="ECO:0000256" key="7">
    <source>
        <dbReference type="ARBA" id="ARBA00022741"/>
    </source>
</evidence>
<dbReference type="PANTHER" id="PTHR23115">
    <property type="entry name" value="TRANSLATION FACTOR"/>
    <property type="match status" value="1"/>
</dbReference>
<keyword evidence="5 13" id="KW-0808">Transferase</keyword>
<dbReference type="RefSeq" id="WP_132252487.1">
    <property type="nucleotide sequence ID" value="NZ_SMAL01000006.1"/>
</dbReference>
<evidence type="ECO:0000256" key="2">
    <source>
        <dbReference type="ARBA" id="ARBA00002357"/>
    </source>
</evidence>
<dbReference type="CDD" id="cd02027">
    <property type="entry name" value="APSK"/>
    <property type="match status" value="1"/>
</dbReference>
<dbReference type="NCBIfam" id="TIGR02034">
    <property type="entry name" value="CysN"/>
    <property type="match status" value="1"/>
</dbReference>
<evidence type="ECO:0000256" key="6">
    <source>
        <dbReference type="ARBA" id="ARBA00022695"/>
    </source>
</evidence>
<dbReference type="CDD" id="cd04095">
    <property type="entry name" value="CysN_NoDQ_III"/>
    <property type="match status" value="1"/>
</dbReference>
<dbReference type="Gene3D" id="2.40.30.10">
    <property type="entry name" value="Translation factors"/>
    <property type="match status" value="2"/>
</dbReference>
<dbReference type="GO" id="GO:0004781">
    <property type="term" value="F:sulfate adenylyltransferase (ATP) activity"/>
    <property type="evidence" value="ECO:0007669"/>
    <property type="project" value="UniProtKB-EC"/>
</dbReference>
<comment type="catalytic activity">
    <reaction evidence="1">
        <text>adenosine 5'-phosphosulfate + ATP = 3'-phosphoadenylyl sulfate + ADP + H(+)</text>
        <dbReference type="Rhea" id="RHEA:24152"/>
        <dbReference type="ChEBI" id="CHEBI:15378"/>
        <dbReference type="ChEBI" id="CHEBI:30616"/>
        <dbReference type="ChEBI" id="CHEBI:58243"/>
        <dbReference type="ChEBI" id="CHEBI:58339"/>
        <dbReference type="ChEBI" id="CHEBI:456216"/>
        <dbReference type="EC" id="2.7.1.25"/>
    </reaction>
</comment>
<dbReference type="InterPro" id="IPR050100">
    <property type="entry name" value="TRAFAC_GTPase_members"/>
</dbReference>
<dbReference type="GO" id="GO:0005524">
    <property type="term" value="F:ATP binding"/>
    <property type="evidence" value="ECO:0007669"/>
    <property type="project" value="UniProtKB-KW"/>
</dbReference>
<evidence type="ECO:0000256" key="1">
    <source>
        <dbReference type="ARBA" id="ARBA00001823"/>
    </source>
</evidence>
<dbReference type="InterPro" id="IPR031157">
    <property type="entry name" value="G_TR_CS"/>
</dbReference>
<dbReference type="Gene3D" id="3.40.50.300">
    <property type="entry name" value="P-loop containing nucleotide triphosphate hydrolases"/>
    <property type="match status" value="2"/>
</dbReference>
<evidence type="ECO:0000256" key="9">
    <source>
        <dbReference type="ARBA" id="ARBA00023134"/>
    </source>
</evidence>
<accession>A0A4R3MJL3</accession>
<proteinExistence type="inferred from homology"/>
<dbReference type="InterPro" id="IPR027417">
    <property type="entry name" value="P-loop_NTPase"/>
</dbReference>
<dbReference type="NCBIfam" id="TIGR00231">
    <property type="entry name" value="small_GTP"/>
    <property type="match status" value="1"/>
</dbReference>
<dbReference type="PROSITE" id="PS51722">
    <property type="entry name" value="G_TR_2"/>
    <property type="match status" value="1"/>
</dbReference>
<dbReference type="Pfam" id="PF22594">
    <property type="entry name" value="GTP-eEF1A_C"/>
    <property type="match status" value="1"/>
</dbReference>
<evidence type="ECO:0000259" key="12">
    <source>
        <dbReference type="PROSITE" id="PS51722"/>
    </source>
</evidence>
<dbReference type="Pfam" id="PF01583">
    <property type="entry name" value="APS_kinase"/>
    <property type="match status" value="1"/>
</dbReference>
<dbReference type="GO" id="GO:0000103">
    <property type="term" value="P:sulfate assimilation"/>
    <property type="evidence" value="ECO:0007669"/>
    <property type="project" value="InterPro"/>
</dbReference>
<comment type="caution">
    <text evidence="13">The sequence shown here is derived from an EMBL/GenBank/DDBJ whole genome shotgun (WGS) entry which is preliminary data.</text>
</comment>
<dbReference type="GO" id="GO:0003924">
    <property type="term" value="F:GTPase activity"/>
    <property type="evidence" value="ECO:0007669"/>
    <property type="project" value="InterPro"/>
</dbReference>
<sequence>MENSRETLNIVVVGHVDHGKSTLIGRLLFDTDSLPEGAIDKVKQLAKEKGKAFEYAYLLDAFEEEQEQGITIDTTQLQFSTEKRDYVIIDAPGHKEFLKNMISGAANAEAAFLLVDANEGIQEQSRRHGYILSLLGIKKVYVIVNKMDLVDYSEDRLNQIKTDFNEFLNNLNIYPIDYIPISAYFGENIVKKSKKMPWNRSGSIIEIMDTIPKDKDLEKKPLRFPIQDVYKFDDRRIIAGRIESGTLNVGDEILISPSNKTTKIKSIAYWSDKDQRNEASAGMSVGIIVEDEFFNKRGEIISHIEDAPIKSNIFNANVFWMGKTNLVKNKKYKLKLSTKEVECEVITINKIIDASTLAQGDFAEGIKKNDVAEVTIRTKEMICFDEFANLQTTGRFVIVDGFDVSGGGIISGIEDSLKNRELVTNSTNIAPRKRLVSTKDREKSYGQKGRVIWLTGLSGSGKNEIAIKLEKKLFDFGKKVYYLDSTNLRFGLSSDLEFSAKDAHEQTRRIAEVARLFADSGTIVIVSSVSRYRKDREFAKEIIGESVYREVFIEATEDVCKKRNPGGIYEDGDENFYYEKSDYPVFSLFIEDAEFNADKKALSLIELIRG</sequence>
<reference evidence="13 14" key="1">
    <citation type="submission" date="2019-03" db="EMBL/GenBank/DDBJ databases">
        <title>Genomic Encyclopedia of Type Strains, Phase IV (KMG-IV): sequencing the most valuable type-strain genomes for metagenomic binning, comparative biology and taxonomic classification.</title>
        <authorList>
            <person name="Goeker M."/>
        </authorList>
    </citation>
    <scope>NUCLEOTIDE SEQUENCE [LARGE SCALE GENOMIC DNA]</scope>
    <source>
        <strain evidence="13 14">DSM 24629</strain>
    </source>
</reference>
<evidence type="ECO:0000313" key="13">
    <source>
        <dbReference type="EMBL" id="TCT14246.1"/>
    </source>
</evidence>
<dbReference type="InterPro" id="IPR005225">
    <property type="entry name" value="Small_GTP-bd"/>
</dbReference>
<dbReference type="SUPFAM" id="SSF50447">
    <property type="entry name" value="Translation proteins"/>
    <property type="match status" value="1"/>
</dbReference>
<keyword evidence="7" id="KW-0547">Nucleotide-binding</keyword>
<dbReference type="InterPro" id="IPR011779">
    <property type="entry name" value="SO4_adenylTrfase_lsu"/>
</dbReference>
<comment type="similarity">
    <text evidence="3">In the C-terminal section; belongs to the APS kinase family.</text>
</comment>
<dbReference type="PROSITE" id="PS00301">
    <property type="entry name" value="G_TR_1"/>
    <property type="match status" value="1"/>
</dbReference>
<dbReference type="InterPro" id="IPR000795">
    <property type="entry name" value="T_Tr_GTP-bd_dom"/>
</dbReference>
<name>A0A4R3MJL3_9FIRM</name>
<evidence type="ECO:0000256" key="3">
    <source>
        <dbReference type="ARBA" id="ARBA00005438"/>
    </source>
</evidence>
<gene>
    <name evidence="13" type="ORF">EDC18_10642</name>
</gene>
<organism evidence="13 14">
    <name type="scientific">Natranaerovirga pectinivora</name>
    <dbReference type="NCBI Taxonomy" id="682400"/>
    <lineage>
        <taxon>Bacteria</taxon>
        <taxon>Bacillati</taxon>
        <taxon>Bacillota</taxon>
        <taxon>Clostridia</taxon>
        <taxon>Lachnospirales</taxon>
        <taxon>Natranaerovirgaceae</taxon>
        <taxon>Natranaerovirga</taxon>
    </lineage>
</organism>
<dbReference type="OrthoDB" id="9804504at2"/>
<keyword evidence="6 13" id="KW-0548">Nucleotidyltransferase</keyword>
<dbReference type="InterPro" id="IPR004161">
    <property type="entry name" value="EFTu-like_2"/>
</dbReference>
<dbReference type="GO" id="GO:0004020">
    <property type="term" value="F:adenylylsulfate kinase activity"/>
    <property type="evidence" value="ECO:0007669"/>
    <property type="project" value="InterPro"/>
</dbReference>
<keyword evidence="9" id="KW-0342">GTP-binding</keyword>
<evidence type="ECO:0000313" key="14">
    <source>
        <dbReference type="Proteomes" id="UP000294902"/>
    </source>
</evidence>
<dbReference type="InterPro" id="IPR002891">
    <property type="entry name" value="APS"/>
</dbReference>
<protein>
    <submittedName>
        <fullName evidence="13">Sulfate adenylyltransferase subunit 1</fullName>
    </submittedName>
</protein>
<dbReference type="Pfam" id="PF00009">
    <property type="entry name" value="GTP_EFTU"/>
    <property type="match status" value="1"/>
</dbReference>
<dbReference type="InterPro" id="IPR044139">
    <property type="entry name" value="CysN_NoDQ_III"/>
</dbReference>
<dbReference type="EMBL" id="SMAL01000006">
    <property type="protein sequence ID" value="TCT14246.1"/>
    <property type="molecule type" value="Genomic_DNA"/>
</dbReference>
<dbReference type="PRINTS" id="PR00315">
    <property type="entry name" value="ELONGATNFCT"/>
</dbReference>
<evidence type="ECO:0000256" key="11">
    <source>
        <dbReference type="ARBA" id="ARBA00049370"/>
    </source>
</evidence>